<keyword evidence="2" id="KW-1133">Transmembrane helix</keyword>
<gene>
    <name evidence="3" type="ORF">LDH80_39290</name>
</gene>
<evidence type="ECO:0000313" key="4">
    <source>
        <dbReference type="Proteomes" id="UP001164506"/>
    </source>
</evidence>
<evidence type="ECO:0000313" key="3">
    <source>
        <dbReference type="EMBL" id="UZX26317.1"/>
    </source>
</evidence>
<keyword evidence="2" id="KW-0472">Membrane</keyword>
<keyword evidence="4" id="KW-1185">Reference proteome</keyword>
<feature type="transmembrane region" description="Helical" evidence="2">
    <location>
        <begin position="215"/>
        <end position="236"/>
    </location>
</feature>
<dbReference type="EMBL" id="CP084204">
    <property type="protein sequence ID" value="UZX26317.1"/>
    <property type="molecule type" value="Genomic_DNA"/>
</dbReference>
<dbReference type="RefSeq" id="WP_267260375.1">
    <property type="nucleotide sequence ID" value="NZ_CP084204.1"/>
</dbReference>
<proteinExistence type="predicted"/>
<feature type="transmembrane region" description="Helical" evidence="2">
    <location>
        <begin position="179"/>
        <end position="203"/>
    </location>
</feature>
<feature type="region of interest" description="Disordered" evidence="1">
    <location>
        <begin position="104"/>
        <end position="124"/>
    </location>
</feature>
<feature type="transmembrane region" description="Helical" evidence="2">
    <location>
        <begin position="248"/>
        <end position="269"/>
    </location>
</feature>
<evidence type="ECO:0000256" key="1">
    <source>
        <dbReference type="SAM" id="MobiDB-lite"/>
    </source>
</evidence>
<name>A0ABY6R9N1_9ACTN</name>
<organism evidence="3 4">
    <name type="scientific">Streptomyces tanashiensis</name>
    <dbReference type="NCBI Taxonomy" id="67367"/>
    <lineage>
        <taxon>Bacteria</taxon>
        <taxon>Bacillati</taxon>
        <taxon>Actinomycetota</taxon>
        <taxon>Actinomycetes</taxon>
        <taxon>Kitasatosporales</taxon>
        <taxon>Streptomycetaceae</taxon>
        <taxon>Streptomyces</taxon>
    </lineage>
</organism>
<sequence length="840" mass="90734">MLVGFGAVLVPAGRSVAEPDPARVCAVSDQLIKAGYLTEARALFNRLPDEAPVPCMAADLQRIDLRKAAAAAAVKKGQQQLAEKKNEAAAKSFEAALAEERDNAEARAGHTAATAEKTPSKGLSEEKEDWDDFYHDWLVPLLQLIAAALIGIVVLGALSGLFAHWVVRPQSVVWHRAARGVIGTLGVVLILGCGVMMPLYAMYRPFAPQTVVADPAGLAFLIPALAVLIAVAQAAATSPTRLMRPQSWAPWWRLLLATAAVIGAGLLAWLTVMSDPLERLLVAYAVLSCFGVVLTAAALGQNLRLQVEAQKTEGTADAVATDYLLARLRALGTERPPQGLTAVPAVTSLSSLRTEDLSALPAGKVAGALSRLFFALRPDLTWRARVVLVDANRIAVTLTRNGHHAESTIFSRLDLGLPAVEEEEAEDRLRAQLLTGAAAIILVRLSHTHPELQASLCGARDWRSVTLQVIASSASLIDSPDERIPMLGRAIHEDPNYTLARLEYLWAHQITAPLDSTLFRQICTTTDRLLGGLTDASSSGIRIRGYYRNTAQWINMYAQGGYTDRTLLRRARRSFSRLDHACRTADQHAPAAQLADRARPLTDIFRSIIEALSAPHAPAPVPRHPTQFLSPRVAYENACLDCALLETGPAPKRDYATEAEQHLQIGMPTSSDVQHAITDPCLAALRQRPGYQSLVGTPPTEFLKVRTFTETAFKGTADKLDSAGLSHPEEIIRNTTGTRGRTELAEYLTVSPLLVDRIRQIALLTRTHPDLADPRMLNLLLGAEIESPTRLRAEARKDPEALMARLRELAAAEGASALQGIQHPEGWLRSATGHAAGSGS</sequence>
<dbReference type="Proteomes" id="UP001164506">
    <property type="component" value="Chromosome"/>
</dbReference>
<feature type="transmembrane region" description="Helical" evidence="2">
    <location>
        <begin position="141"/>
        <end position="167"/>
    </location>
</feature>
<protein>
    <submittedName>
        <fullName evidence="3">Uncharacterized protein</fullName>
    </submittedName>
</protein>
<evidence type="ECO:0000256" key="2">
    <source>
        <dbReference type="SAM" id="Phobius"/>
    </source>
</evidence>
<keyword evidence="2" id="KW-0812">Transmembrane</keyword>
<reference evidence="3" key="1">
    <citation type="submission" date="2021-09" db="EMBL/GenBank/DDBJ databases">
        <title>Complete genome sequence and metabolic characterization of Streptomyces tanashiensis DSM 731 the producer of antibacterial Kalafungin and diverse secondary metabolites.</title>
        <authorList>
            <person name="Abbasi M.N."/>
            <person name="Anwar M.N."/>
            <person name="Alam K."/>
            <person name="Shoaib M."/>
            <person name="Lin Z."/>
            <person name="Hayat M."/>
            <person name="Ali M.I."/>
            <person name="Malik H.M.T."/>
            <person name="Ahmed I."/>
            <person name="Li A."/>
            <person name="Hailong Wang H."/>
            <person name="Zhang Y."/>
        </authorList>
    </citation>
    <scope>NUCLEOTIDE SEQUENCE</scope>
    <source>
        <strain evidence="3">Kala</strain>
    </source>
</reference>
<accession>A0ABY6R9N1</accession>
<feature type="transmembrane region" description="Helical" evidence="2">
    <location>
        <begin position="281"/>
        <end position="300"/>
    </location>
</feature>
<dbReference type="GeneID" id="95605611"/>